<feature type="transmembrane region" description="Helical" evidence="1">
    <location>
        <begin position="145"/>
        <end position="166"/>
    </location>
</feature>
<proteinExistence type="predicted"/>
<reference evidence="2 3" key="1">
    <citation type="submission" date="2022-06" db="EMBL/GenBank/DDBJ databases">
        <title>Haloarcula sp. a new haloarchaeum isolate from saline soil.</title>
        <authorList>
            <person name="Strakova D."/>
            <person name="Galisteo C."/>
            <person name="Sanchez-Porro C."/>
            <person name="Ventosa A."/>
        </authorList>
    </citation>
    <scope>NUCLEOTIDE SEQUENCE [LARGE SCALE GENOMIC DNA]</scope>
    <source>
        <strain evidence="2 3">S1CR25-12</strain>
    </source>
</reference>
<gene>
    <name evidence="2" type="ORF">NDI56_12545</name>
</gene>
<name>A0ABU2FES9_9EURY</name>
<evidence type="ECO:0000256" key="1">
    <source>
        <dbReference type="SAM" id="Phobius"/>
    </source>
</evidence>
<keyword evidence="1" id="KW-0812">Transmembrane</keyword>
<protein>
    <submittedName>
        <fullName evidence="2">Uncharacterized protein</fullName>
    </submittedName>
</protein>
<evidence type="ECO:0000313" key="3">
    <source>
        <dbReference type="Proteomes" id="UP001259659"/>
    </source>
</evidence>
<feature type="transmembrane region" description="Helical" evidence="1">
    <location>
        <begin position="6"/>
        <end position="23"/>
    </location>
</feature>
<organism evidence="2 3">
    <name type="scientific">Haloarcula saliterrae</name>
    <dbReference type="NCBI Taxonomy" id="2950534"/>
    <lineage>
        <taxon>Archaea</taxon>
        <taxon>Methanobacteriati</taxon>
        <taxon>Methanobacteriota</taxon>
        <taxon>Stenosarchaea group</taxon>
        <taxon>Halobacteria</taxon>
        <taxon>Halobacteriales</taxon>
        <taxon>Haloarculaceae</taxon>
        <taxon>Haloarcula</taxon>
    </lineage>
</organism>
<sequence length="212" mass="24493">MLPFIVALIGAIGTIFVRLLTHPRERYYDAARRLQRHRWEVIEAHSPLTSFVQADGGVQTEATTQRTGEMPIRRDTKRDEGFALWNPPSDATARWVIGGLLDDGTSSLPEWIDLNDGDTLADGLDLLKEPRRLYRRCRCSFRESFWLFVGSWLPAVLATVCVFVPQSLPLKLLETALFLITVAAFFAAVYRAYQYWWLRRRLDQEIERAEMF</sequence>
<keyword evidence="3" id="KW-1185">Reference proteome</keyword>
<comment type="caution">
    <text evidence="2">The sequence shown here is derived from an EMBL/GenBank/DDBJ whole genome shotgun (WGS) entry which is preliminary data.</text>
</comment>
<accession>A0ABU2FES9</accession>
<evidence type="ECO:0000313" key="2">
    <source>
        <dbReference type="EMBL" id="MDS0260225.1"/>
    </source>
</evidence>
<keyword evidence="1" id="KW-0472">Membrane</keyword>
<keyword evidence="1" id="KW-1133">Transmembrane helix</keyword>
<dbReference type="EMBL" id="JAMQON010000003">
    <property type="protein sequence ID" value="MDS0260225.1"/>
    <property type="molecule type" value="Genomic_DNA"/>
</dbReference>
<dbReference type="Proteomes" id="UP001259659">
    <property type="component" value="Unassembled WGS sequence"/>
</dbReference>
<feature type="transmembrane region" description="Helical" evidence="1">
    <location>
        <begin position="172"/>
        <end position="193"/>
    </location>
</feature>